<accession>A0A558QRQ0</accession>
<comment type="caution">
    <text evidence="3">The sequence shown here is derived from an EMBL/GenBank/DDBJ whole genome shotgun (WGS) entry which is preliminary data.</text>
</comment>
<protein>
    <recommendedName>
        <fullName evidence="2">Alpha/beta hydrolase domain-containing protein</fullName>
    </recommendedName>
</protein>
<gene>
    <name evidence="3" type="ORF">FOY91_20740</name>
</gene>
<evidence type="ECO:0000256" key="1">
    <source>
        <dbReference type="SAM" id="SignalP"/>
    </source>
</evidence>
<reference evidence="3 4" key="1">
    <citation type="submission" date="2019-07" db="EMBL/GenBank/DDBJ databases">
        <title>Sphingomonas solaris sp. nov., isolated from a solar panel from Boston, Massachusetts.</title>
        <authorList>
            <person name="Tanner K."/>
            <person name="Pascual J."/>
            <person name="Mancuso C."/>
            <person name="Pereto J."/>
            <person name="Khalil A."/>
            <person name="Vilanova C."/>
        </authorList>
    </citation>
    <scope>NUCLEOTIDE SEQUENCE [LARGE SCALE GENOMIC DNA]</scope>
    <source>
        <strain evidence="3 4">R4DWN</strain>
    </source>
</reference>
<dbReference type="Pfam" id="PF20091">
    <property type="entry name" value="Abhydrolase_10"/>
    <property type="match status" value="1"/>
</dbReference>
<proteinExistence type="predicted"/>
<name>A0A558QRQ0_9SPHN</name>
<feature type="domain" description="Alpha/beta hydrolase" evidence="2">
    <location>
        <begin position="43"/>
        <end position="504"/>
    </location>
</feature>
<dbReference type="InterPro" id="IPR045394">
    <property type="entry name" value="Abhydrolase_dom"/>
</dbReference>
<keyword evidence="4" id="KW-1185">Reference proteome</keyword>
<feature type="signal peptide" evidence="1">
    <location>
        <begin position="1"/>
        <end position="24"/>
    </location>
</feature>
<keyword evidence="1" id="KW-0732">Signal</keyword>
<organism evidence="3 4">
    <name type="scientific">Alterirhizorhabdus solaris</name>
    <dbReference type="NCBI Taxonomy" id="2529389"/>
    <lineage>
        <taxon>Bacteria</taxon>
        <taxon>Pseudomonadati</taxon>
        <taxon>Pseudomonadota</taxon>
        <taxon>Alphaproteobacteria</taxon>
        <taxon>Sphingomonadales</taxon>
        <taxon>Rhizorhabdaceae</taxon>
        <taxon>Alterirhizorhabdus</taxon>
    </lineage>
</organism>
<evidence type="ECO:0000313" key="4">
    <source>
        <dbReference type="Proteomes" id="UP000318681"/>
    </source>
</evidence>
<evidence type="ECO:0000313" key="3">
    <source>
        <dbReference type="EMBL" id="TVV69816.1"/>
    </source>
</evidence>
<sequence>MQHWFSLLASAATLYAVTPSLAVAKSLNASQVHLNPAFEISRIPVTATSKPFLAATDDLAAHGYVEEEYFVSGQARAYEWVGDTLKVRPASKAGPYVTRILVRRPIDPARFSGNIEFETLNSSTSLDITTTMATSADYVMDKGDVWIGVTSKSVTLNALKRFDPARYAPLAWSNPMPAEARCPHPSIVPMYPMAGMFKIEDFPAMPDAPSEDGLIWDIYGQIGAFLKGDQRERILPGFRRPHIFATGYSQSGMIQRNFISAFHNLMRMPDGGPIFDGYLVEVGPAMLRINQCSTDILPDDPRNHLPVIDVPVINIVSEGDMWLGLHTRQPDRVDGRTGLVTYEIAGASHKTGFGEAGHATKLEATRAGVPNPLIPVPKDIVVNDFPRGYLSAAALKNLQDWALKGTAPPQAPRLEIEAGKVVRDADGNALGGLRSPWIDVPLARYQGAVGLAAYAVVGQKFPYPHEKLRQLYPEHATYVGKVKTSVASAVDQRWLLPESGKRIIQAAEGVDVP</sequence>
<dbReference type="AlphaFoldDB" id="A0A558QRQ0"/>
<dbReference type="RefSeq" id="WP_145155900.1">
    <property type="nucleotide sequence ID" value="NZ_VNIM01000169.1"/>
</dbReference>
<feature type="chain" id="PRO_5021831206" description="Alpha/beta hydrolase domain-containing protein" evidence="1">
    <location>
        <begin position="25"/>
        <end position="513"/>
    </location>
</feature>
<dbReference type="OrthoDB" id="1971292at2"/>
<dbReference type="Proteomes" id="UP000318681">
    <property type="component" value="Unassembled WGS sequence"/>
</dbReference>
<evidence type="ECO:0000259" key="2">
    <source>
        <dbReference type="Pfam" id="PF20091"/>
    </source>
</evidence>
<dbReference type="EMBL" id="VNIM01000169">
    <property type="protein sequence ID" value="TVV69816.1"/>
    <property type="molecule type" value="Genomic_DNA"/>
</dbReference>